<dbReference type="InterPro" id="IPR036188">
    <property type="entry name" value="FAD/NAD-bd_sf"/>
</dbReference>
<protein>
    <recommendedName>
        <fullName evidence="8">FAD/NAD(P)-binding domain-containing protein</fullName>
    </recommendedName>
</protein>
<keyword evidence="2" id="KW-0285">Flavoprotein</keyword>
<gene>
    <name evidence="6" type="ORF">BCR34DRAFT_580713</name>
</gene>
<feature type="compositionally biased region" description="Low complexity" evidence="5">
    <location>
        <begin position="497"/>
        <end position="521"/>
    </location>
</feature>
<keyword evidence="3" id="KW-0274">FAD</keyword>
<comment type="caution">
    <text evidence="6">The sequence shown here is derived from an EMBL/GenBank/DDBJ whole genome shotgun (WGS) entry which is preliminary data.</text>
</comment>
<keyword evidence="4" id="KW-0560">Oxidoreductase</keyword>
<dbReference type="Proteomes" id="UP000193144">
    <property type="component" value="Unassembled WGS sequence"/>
</dbReference>
<keyword evidence="7" id="KW-1185">Reference proteome</keyword>
<dbReference type="Gene3D" id="3.50.50.60">
    <property type="entry name" value="FAD/NAD(P)-binding domain"/>
    <property type="match status" value="1"/>
</dbReference>
<evidence type="ECO:0000313" key="7">
    <source>
        <dbReference type="Proteomes" id="UP000193144"/>
    </source>
</evidence>
<evidence type="ECO:0000256" key="5">
    <source>
        <dbReference type="SAM" id="MobiDB-lite"/>
    </source>
</evidence>
<evidence type="ECO:0000256" key="2">
    <source>
        <dbReference type="ARBA" id="ARBA00022630"/>
    </source>
</evidence>
<organism evidence="6 7">
    <name type="scientific">Clohesyomyces aquaticus</name>
    <dbReference type="NCBI Taxonomy" id="1231657"/>
    <lineage>
        <taxon>Eukaryota</taxon>
        <taxon>Fungi</taxon>
        <taxon>Dikarya</taxon>
        <taxon>Ascomycota</taxon>
        <taxon>Pezizomycotina</taxon>
        <taxon>Dothideomycetes</taxon>
        <taxon>Pleosporomycetidae</taxon>
        <taxon>Pleosporales</taxon>
        <taxon>Lindgomycetaceae</taxon>
        <taxon>Clohesyomyces</taxon>
    </lineage>
</organism>
<dbReference type="AlphaFoldDB" id="A0A1Y1Y600"/>
<dbReference type="GO" id="GO:0050660">
    <property type="term" value="F:flavin adenine dinucleotide binding"/>
    <property type="evidence" value="ECO:0007669"/>
    <property type="project" value="InterPro"/>
</dbReference>
<proteinExistence type="inferred from homology"/>
<dbReference type="InterPro" id="IPR020946">
    <property type="entry name" value="Flavin_mOase-like"/>
</dbReference>
<dbReference type="PANTHER" id="PTHR23023">
    <property type="entry name" value="DIMETHYLANILINE MONOOXYGENASE"/>
    <property type="match status" value="1"/>
</dbReference>
<dbReference type="GO" id="GO:0004499">
    <property type="term" value="F:N,N-dimethylaniline monooxygenase activity"/>
    <property type="evidence" value="ECO:0007669"/>
    <property type="project" value="InterPro"/>
</dbReference>
<evidence type="ECO:0000256" key="4">
    <source>
        <dbReference type="ARBA" id="ARBA00023002"/>
    </source>
</evidence>
<accession>A0A1Y1Y600</accession>
<sequence length="610" mass="68998">MPFRDPGDSAKMDSFDVVIVGAGIHGIAMLKSYRDVHPEASIIVIDKEKSLGGVWAKDRLYPGLRTNNHFNTFEYSDYPMSTEGFDTENDHVPGEHVNQYLYDYARNFDLLRHMRFNCSVLSAVDNGTTGWTLSILDHSSSENKPTQIKAAKLIVATGLTSEPFMPTLKGKEDFHAPIYHTSEFARASNGLGPYKRVALLSGAKFSWDIACAYASAGIQVDWIIRESGHGPCWMMPNRLTPLKVIPELLIATRAISWMSPCIWGDADGYGAIRGFLHRHWLGRKLVDGFFGKMQHSIEEHNNYTAHPETEKLKPWDDVFFIGTNRGLLNYDRDFFGLVRSGIIRVHIADINHLEDHTVYLSNGETVVADILICGTGWKDAPPIALHTDRDLGLPGHTSPRAMKYIPEADAAILRECPKLRDQPGERKNYKPMTENKVETVGEPYRLYRFMVPPAFVESRTLAFAGAYRSPATTIIAQTQALWITAFLDGEILGLGSNPSTSNSTHPSSNSGDSTSSTLNGTPTPAEDRVMYETVLHTQFSKWRYSRGFGARFPELWFDCLPYVDMLLRDVQVRNWRKGWWWNECFTPYYPKDYEGIVREYMDVKRSRNKG</sequence>
<dbReference type="GO" id="GO:0050661">
    <property type="term" value="F:NADP binding"/>
    <property type="evidence" value="ECO:0007669"/>
    <property type="project" value="InterPro"/>
</dbReference>
<evidence type="ECO:0008006" key="8">
    <source>
        <dbReference type="Google" id="ProtNLM"/>
    </source>
</evidence>
<evidence type="ECO:0000256" key="3">
    <source>
        <dbReference type="ARBA" id="ARBA00022827"/>
    </source>
</evidence>
<evidence type="ECO:0000256" key="1">
    <source>
        <dbReference type="ARBA" id="ARBA00009183"/>
    </source>
</evidence>
<evidence type="ECO:0000313" key="6">
    <source>
        <dbReference type="EMBL" id="ORX93126.1"/>
    </source>
</evidence>
<name>A0A1Y1Y600_9PLEO</name>
<reference evidence="6 7" key="1">
    <citation type="submission" date="2016-07" db="EMBL/GenBank/DDBJ databases">
        <title>Pervasive Adenine N6-methylation of Active Genes in Fungi.</title>
        <authorList>
            <consortium name="DOE Joint Genome Institute"/>
            <person name="Mondo S.J."/>
            <person name="Dannebaum R.O."/>
            <person name="Kuo R.C."/>
            <person name="Labutti K."/>
            <person name="Haridas S."/>
            <person name="Kuo A."/>
            <person name="Salamov A."/>
            <person name="Ahrendt S.R."/>
            <person name="Lipzen A."/>
            <person name="Sullivan W."/>
            <person name="Andreopoulos W.B."/>
            <person name="Clum A."/>
            <person name="Lindquist E."/>
            <person name="Daum C."/>
            <person name="Ramamoorthy G.K."/>
            <person name="Gryganskyi A."/>
            <person name="Culley D."/>
            <person name="Magnuson J.K."/>
            <person name="James T.Y."/>
            <person name="O'Malley M.A."/>
            <person name="Stajich J.E."/>
            <person name="Spatafora J.W."/>
            <person name="Visel A."/>
            <person name="Grigoriev I.V."/>
        </authorList>
    </citation>
    <scope>NUCLEOTIDE SEQUENCE [LARGE SCALE GENOMIC DNA]</scope>
    <source>
        <strain evidence="6 7">CBS 115471</strain>
    </source>
</reference>
<dbReference type="InterPro" id="IPR050346">
    <property type="entry name" value="FMO-like"/>
</dbReference>
<dbReference type="OrthoDB" id="2915840at2759"/>
<dbReference type="SUPFAM" id="SSF51905">
    <property type="entry name" value="FAD/NAD(P)-binding domain"/>
    <property type="match status" value="2"/>
</dbReference>
<feature type="region of interest" description="Disordered" evidence="5">
    <location>
        <begin position="497"/>
        <end position="524"/>
    </location>
</feature>
<dbReference type="EMBL" id="MCFA01000354">
    <property type="protein sequence ID" value="ORX93126.1"/>
    <property type="molecule type" value="Genomic_DNA"/>
</dbReference>
<dbReference type="Pfam" id="PF00743">
    <property type="entry name" value="FMO-like"/>
    <property type="match status" value="1"/>
</dbReference>
<comment type="similarity">
    <text evidence="1">Belongs to the FMO family.</text>
</comment>